<keyword evidence="1" id="KW-0472">Membrane</keyword>
<reference evidence="2" key="1">
    <citation type="submission" date="2012-09" db="EMBL/GenBank/DDBJ databases">
        <title>Metagenomic Characterization of a Microbial Community in Wastewater Detects High Levels of Antibiotic Resistance.</title>
        <authorList>
            <person name="Abrams M."/>
            <person name="Caldwell A."/>
            <person name="Vandaei E."/>
            <person name="Lee W."/>
            <person name="Perrott J."/>
            <person name="Khan S.Y."/>
            <person name="Ta J."/>
            <person name="Romero D."/>
            <person name="Nguyen V."/>
            <person name="Pourmand N."/>
            <person name="Ouverney C.C."/>
        </authorList>
    </citation>
    <scope>NUCLEOTIDE SEQUENCE</scope>
</reference>
<accession>L7VUP0</accession>
<sequence>MDSTDVLGIVASAVFLARLTPQPVRLARSGVADGVSPLAALNAVIAALAWLVYGLVADDPVVWIVSLVAVVPGVWAVLLLRRRTALADLLAAGAWAGIVVASAAAGFLAAALAMGVVVSQGPQVWQAVREHDLSGLSPATWWLSILDAATWGAYGLAVGDPALKGYAVVLTLSAVVVLARISWTRRVDQPVNADMISAPNRAR</sequence>
<feature type="transmembrane region" description="Helical" evidence="1">
    <location>
        <begin position="92"/>
        <end position="119"/>
    </location>
</feature>
<dbReference type="AlphaFoldDB" id="L7VUP0"/>
<name>L7VUP0_9BACT</name>
<keyword evidence="1" id="KW-1133">Transmembrane helix</keyword>
<organism evidence="2">
    <name type="scientific">uncultured bacterium A1Q1_fos_2107</name>
    <dbReference type="NCBI Taxonomy" id="1256562"/>
    <lineage>
        <taxon>Bacteria</taxon>
        <taxon>environmental samples</taxon>
    </lineage>
</organism>
<dbReference type="Gene3D" id="1.20.1280.290">
    <property type="match status" value="2"/>
</dbReference>
<feature type="transmembrane region" description="Helical" evidence="1">
    <location>
        <begin position="38"/>
        <end position="56"/>
    </location>
</feature>
<evidence type="ECO:0000313" key="2">
    <source>
        <dbReference type="EMBL" id="AGC70986.1"/>
    </source>
</evidence>
<evidence type="ECO:0000256" key="1">
    <source>
        <dbReference type="SAM" id="Phobius"/>
    </source>
</evidence>
<protein>
    <submittedName>
        <fullName evidence="2">Uncharacterized protein</fullName>
    </submittedName>
</protein>
<feature type="transmembrane region" description="Helical" evidence="1">
    <location>
        <begin position="165"/>
        <end position="183"/>
    </location>
</feature>
<keyword evidence="1" id="KW-0812">Transmembrane</keyword>
<dbReference type="EMBL" id="JX649859">
    <property type="protein sequence ID" value="AGC70986.1"/>
    <property type="molecule type" value="Genomic_DNA"/>
</dbReference>
<feature type="transmembrane region" description="Helical" evidence="1">
    <location>
        <begin position="62"/>
        <end position="80"/>
    </location>
</feature>
<proteinExistence type="predicted"/>